<protein>
    <submittedName>
        <fullName evidence="2">Uncharacterized protein</fullName>
    </submittedName>
</protein>
<reference evidence="2 3" key="1">
    <citation type="journal article" date="2009" name="Environ. Microbiol.">
        <title>Genome sequence of Desulfobacterium autotrophicum HRM2, a marine sulfate reducer oxidizing organic carbon completely to carbon dioxide.</title>
        <authorList>
            <person name="Strittmatter A.W."/>
            <person name="Liesegang H."/>
            <person name="Rabus R."/>
            <person name="Decker I."/>
            <person name="Amann J."/>
            <person name="Andres S."/>
            <person name="Henne A."/>
            <person name="Fricke W.F."/>
            <person name="Martinez-Arias R."/>
            <person name="Bartels D."/>
            <person name="Goesmann A."/>
            <person name="Krause L."/>
            <person name="Puehler A."/>
            <person name="Klenk H.P."/>
            <person name="Richter M."/>
            <person name="Schuler M."/>
            <person name="Gloeckner F.O."/>
            <person name="Meyerdierks A."/>
            <person name="Gottschalk G."/>
            <person name="Amann R."/>
        </authorList>
    </citation>
    <scope>NUCLEOTIDE SEQUENCE [LARGE SCALE GENOMIC DNA]</scope>
    <source>
        <strain evidence="3">ATCC 43914 / DSM 3382 / HRM2</strain>
    </source>
</reference>
<keyword evidence="3" id="KW-1185">Reference proteome</keyword>
<dbReference type="AlphaFoldDB" id="C0QCG9"/>
<dbReference type="eggNOG" id="ENOG502Z9J6">
    <property type="taxonomic scope" value="Bacteria"/>
</dbReference>
<dbReference type="RefSeq" id="WP_015903827.1">
    <property type="nucleotide sequence ID" value="NC_012108.1"/>
</dbReference>
<dbReference type="EMBL" id="CP001087">
    <property type="protein sequence ID" value="ACN15046.1"/>
    <property type="molecule type" value="Genomic_DNA"/>
</dbReference>
<sequence length="297" mass="33583">MLTPINQTEIIKRFKPPGEPPPGSNKTKSGGITLFPNAPLDMPTETFTKALNKREENRKALLRWMRENFREGVDFGRIHLDERCRYARAGNPALCRDISHYSRPMLYKAGAERIISVLGLTARFPNLEQYEKACVFRQEVSQIIIKCELHTQNGAVVSEGTGGRHIRQDNWSLNTSIKMAVKSALVDAVIRVSALSGVFIKTHQHTLTRLGDCHQNTMPAMSGCNWDNFHGRSDCNFRTEKPMTPKQQKLIQHVGGKRGYNTDSLNSQCQDLFGKHLNDLNRVEASRFIKHLINSNG</sequence>
<evidence type="ECO:0000313" key="2">
    <source>
        <dbReference type="EMBL" id="ACN15046.1"/>
    </source>
</evidence>
<organism evidence="2 3">
    <name type="scientific">Desulforapulum autotrophicum (strain ATCC 43914 / DSM 3382 / VKM B-1955 / HRM2)</name>
    <name type="common">Desulfobacterium autotrophicum</name>
    <dbReference type="NCBI Taxonomy" id="177437"/>
    <lineage>
        <taxon>Bacteria</taxon>
        <taxon>Pseudomonadati</taxon>
        <taxon>Thermodesulfobacteriota</taxon>
        <taxon>Desulfobacteria</taxon>
        <taxon>Desulfobacterales</taxon>
        <taxon>Desulfobacteraceae</taxon>
        <taxon>Desulforapulum</taxon>
    </lineage>
</organism>
<dbReference type="HOGENOM" id="CLU_079644_0_0_7"/>
<name>C0QCG9_DESAH</name>
<evidence type="ECO:0000313" key="3">
    <source>
        <dbReference type="Proteomes" id="UP000000442"/>
    </source>
</evidence>
<accession>C0QCG9</accession>
<dbReference type="OrthoDB" id="5769531at2"/>
<gene>
    <name evidence="2" type="ordered locus">HRM2_19450</name>
</gene>
<dbReference type="KEGG" id="dat:HRM2_19450"/>
<proteinExistence type="predicted"/>
<dbReference type="Proteomes" id="UP000000442">
    <property type="component" value="Chromosome"/>
</dbReference>
<dbReference type="STRING" id="177437.HRM2_19450"/>
<evidence type="ECO:0000256" key="1">
    <source>
        <dbReference type="SAM" id="MobiDB-lite"/>
    </source>
</evidence>
<feature type="region of interest" description="Disordered" evidence="1">
    <location>
        <begin position="1"/>
        <end position="31"/>
    </location>
</feature>